<feature type="domain" description="Dynein heavy chain coiled coil stalk" evidence="14">
    <location>
        <begin position="51"/>
        <end position="328"/>
    </location>
</feature>
<evidence type="ECO:0000256" key="2">
    <source>
        <dbReference type="ARBA" id="ARBA00008887"/>
    </source>
</evidence>
<evidence type="ECO:0000256" key="7">
    <source>
        <dbReference type="ARBA" id="ARBA00023017"/>
    </source>
</evidence>
<dbReference type="Pfam" id="PF12781">
    <property type="entry name" value="AAA_9"/>
    <property type="match status" value="1"/>
</dbReference>
<sequence>MWVEKLLGAFSSVGVMEAAVREMEPLLARKASEATELAARLRDEQRAADHVRNALLADEAAAKTKAEEVKQIAEEAKADLALAMPAMEAAQEALKALNKSDINELKAFQKPPQLVRFVMEPVCILLGAKPDWDSTKKLLADVNFIRNLQDYDKDHIPDATLKKLKTYLTHKDFNPDTVVRVSKVCRSMVLWVQAIDMYAKVFRVVEPKIIKHKEAAAVLKSVMADLRGKQKQVEAIEAQLAAMIEELRVVEAERDRLQADVQLAAARLARAGSLTQALADEQARWAASVQEASVQLQCATGDVLVAAGCVAYFGAFPAHYRSELQHKWVQHCTQLRIPASAHFELVSVAAGAGAARKWQAQGLPRDSTSAQNAALVCRAARYPLAIDPQQQANRWIKNMERENGLQVAKPTDPALLRLLESCVRLGWPLLLEDLGEQLDTALSPVLLKQTFMQAGRLLIHLGDSDIEYDPSFRLYMTTKIANPHYLPEVCIQVTLVNFTVTQSGLEDQLLADVVRLERPELEKQRTELMQRIEADRASLLDIEDRILRLLEASTGNILDDEELIETLNESKETSEIISARLHDTEATERDIAAARERYRGAAARGALLYFAIAQLADLDPMYQFSLAYFSQVFNRVVETTPAQASVEARVASLVHGATLATQRGVARALFARHRLALALLLAAAVALHSATLPQHHWRFLLLPPPPVTALPKKPEVETMTEQMWLCAQYLHSNEPAFAGLADDCLKRIPVTLGSFSADIHVDKSDTRSANVNWDQRLSPFEKLMLLKSLMEEKLVYAITQYVVLSLGPEFVETPSVQLPAL</sequence>
<dbReference type="GO" id="GO:0051959">
    <property type="term" value="F:dynein light intermediate chain binding"/>
    <property type="evidence" value="ECO:0007669"/>
    <property type="project" value="InterPro"/>
</dbReference>
<keyword evidence="8 13" id="KW-0175">Coiled coil</keyword>
<evidence type="ECO:0000256" key="4">
    <source>
        <dbReference type="ARBA" id="ARBA00022701"/>
    </source>
</evidence>
<dbReference type="PANTHER" id="PTHR22878">
    <property type="entry name" value="DYNEIN HEAVY CHAIN 6, AXONEMAL-LIKE-RELATED"/>
    <property type="match status" value="1"/>
</dbReference>
<dbReference type="AlphaFoldDB" id="A0A8S3X7T7"/>
<evidence type="ECO:0000313" key="16">
    <source>
        <dbReference type="EMBL" id="CAG5008063.1"/>
    </source>
</evidence>
<dbReference type="OrthoDB" id="447173at2759"/>
<dbReference type="Proteomes" id="UP000691718">
    <property type="component" value="Unassembled WGS sequence"/>
</dbReference>
<dbReference type="InterPro" id="IPR026983">
    <property type="entry name" value="DHC"/>
</dbReference>
<keyword evidence="17" id="KW-1185">Reference proteome</keyword>
<evidence type="ECO:0000259" key="14">
    <source>
        <dbReference type="Pfam" id="PF12777"/>
    </source>
</evidence>
<organism evidence="16 17">
    <name type="scientific">Parnassius apollo</name>
    <name type="common">Apollo butterfly</name>
    <name type="synonym">Papilio apollo</name>
    <dbReference type="NCBI Taxonomy" id="110799"/>
    <lineage>
        <taxon>Eukaryota</taxon>
        <taxon>Metazoa</taxon>
        <taxon>Ecdysozoa</taxon>
        <taxon>Arthropoda</taxon>
        <taxon>Hexapoda</taxon>
        <taxon>Insecta</taxon>
        <taxon>Pterygota</taxon>
        <taxon>Neoptera</taxon>
        <taxon>Endopterygota</taxon>
        <taxon>Lepidoptera</taxon>
        <taxon>Glossata</taxon>
        <taxon>Ditrysia</taxon>
        <taxon>Papilionoidea</taxon>
        <taxon>Papilionidae</taxon>
        <taxon>Parnassiinae</taxon>
        <taxon>Parnassini</taxon>
        <taxon>Parnassius</taxon>
        <taxon>Parnassius</taxon>
    </lineage>
</organism>
<feature type="domain" description="Dynein heavy chain ATP-binding dynein motor region" evidence="15">
    <location>
        <begin position="356"/>
        <end position="577"/>
    </location>
</feature>
<accession>A0A8S3X7T7</accession>
<dbReference type="InterPro" id="IPR035706">
    <property type="entry name" value="AAA_9"/>
</dbReference>
<evidence type="ECO:0000256" key="11">
    <source>
        <dbReference type="ARBA" id="ARBA00023212"/>
    </source>
</evidence>
<evidence type="ECO:0000256" key="5">
    <source>
        <dbReference type="ARBA" id="ARBA00022741"/>
    </source>
</evidence>
<evidence type="ECO:0000256" key="10">
    <source>
        <dbReference type="ARBA" id="ARBA00023175"/>
    </source>
</evidence>
<keyword evidence="10" id="KW-0505">Motor protein</keyword>
<evidence type="ECO:0000259" key="15">
    <source>
        <dbReference type="Pfam" id="PF12781"/>
    </source>
</evidence>
<name>A0A8S3X7T7_PARAO</name>
<keyword evidence="11" id="KW-0206">Cytoskeleton</keyword>
<dbReference type="Pfam" id="PF12777">
    <property type="entry name" value="MT"/>
    <property type="match status" value="1"/>
</dbReference>
<dbReference type="FunFam" id="1.20.920.20:FF:000001">
    <property type="entry name" value="dynein heavy chain 2, axonemal"/>
    <property type="match status" value="1"/>
</dbReference>
<keyword evidence="7" id="KW-0243">Dynein</keyword>
<keyword evidence="12" id="KW-0966">Cell projection</keyword>
<dbReference type="PANTHER" id="PTHR22878:SF68">
    <property type="entry name" value="DYNEIN HEAVY CHAIN 6, AXONEMAL-LIKE"/>
    <property type="match status" value="1"/>
</dbReference>
<feature type="coiled-coil region" evidence="13">
    <location>
        <begin position="219"/>
        <end position="267"/>
    </location>
</feature>
<dbReference type="GO" id="GO:0030286">
    <property type="term" value="C:dynein complex"/>
    <property type="evidence" value="ECO:0007669"/>
    <property type="project" value="UniProtKB-KW"/>
</dbReference>
<evidence type="ECO:0000256" key="1">
    <source>
        <dbReference type="ARBA" id="ARBA00004430"/>
    </source>
</evidence>
<evidence type="ECO:0000313" key="17">
    <source>
        <dbReference type="Proteomes" id="UP000691718"/>
    </source>
</evidence>
<comment type="subcellular location">
    <subcellularLocation>
        <location evidence="1">Cytoplasm</location>
        <location evidence="1">Cytoskeleton</location>
        <location evidence="1">Cilium axoneme</location>
    </subcellularLocation>
</comment>
<keyword evidence="3" id="KW-0963">Cytoplasm</keyword>
<dbReference type="GO" id="GO:0005874">
    <property type="term" value="C:microtubule"/>
    <property type="evidence" value="ECO:0007669"/>
    <property type="project" value="UniProtKB-KW"/>
</dbReference>
<evidence type="ECO:0000256" key="9">
    <source>
        <dbReference type="ARBA" id="ARBA00023069"/>
    </source>
</evidence>
<dbReference type="EMBL" id="CAJQZP010001011">
    <property type="protein sequence ID" value="CAG5008063.1"/>
    <property type="molecule type" value="Genomic_DNA"/>
</dbReference>
<gene>
    <name evidence="16" type="ORF">PAPOLLO_LOCUS15004</name>
</gene>
<keyword evidence="6" id="KW-0067">ATP-binding</keyword>
<dbReference type="FunFam" id="3.40.50.300:FF:001145">
    <property type="entry name" value="Putative dynein heavy chain"/>
    <property type="match status" value="1"/>
</dbReference>
<evidence type="ECO:0000256" key="8">
    <source>
        <dbReference type="ARBA" id="ARBA00023054"/>
    </source>
</evidence>
<evidence type="ECO:0000256" key="13">
    <source>
        <dbReference type="SAM" id="Coils"/>
    </source>
</evidence>
<keyword evidence="4" id="KW-0493">Microtubule</keyword>
<dbReference type="GO" id="GO:0045505">
    <property type="term" value="F:dynein intermediate chain binding"/>
    <property type="evidence" value="ECO:0007669"/>
    <property type="project" value="InterPro"/>
</dbReference>
<dbReference type="GO" id="GO:0007018">
    <property type="term" value="P:microtubule-based movement"/>
    <property type="evidence" value="ECO:0007669"/>
    <property type="project" value="InterPro"/>
</dbReference>
<comment type="similarity">
    <text evidence="2">Belongs to the dynein heavy chain family.</text>
</comment>
<protein>
    <submittedName>
        <fullName evidence="16">(apollo) hypothetical protein</fullName>
    </submittedName>
</protein>
<reference evidence="16" key="1">
    <citation type="submission" date="2021-04" db="EMBL/GenBank/DDBJ databases">
        <authorList>
            <person name="Tunstrom K."/>
        </authorList>
    </citation>
    <scope>NUCLEOTIDE SEQUENCE</scope>
</reference>
<dbReference type="GO" id="GO:0005524">
    <property type="term" value="F:ATP binding"/>
    <property type="evidence" value="ECO:0007669"/>
    <property type="project" value="UniProtKB-KW"/>
</dbReference>
<keyword evidence="9" id="KW-0969">Cilium</keyword>
<proteinExistence type="inferred from homology"/>
<evidence type="ECO:0000256" key="3">
    <source>
        <dbReference type="ARBA" id="ARBA00022490"/>
    </source>
</evidence>
<dbReference type="InterPro" id="IPR024743">
    <property type="entry name" value="Dynein_HC_stalk"/>
</dbReference>
<evidence type="ECO:0000256" key="6">
    <source>
        <dbReference type="ARBA" id="ARBA00022840"/>
    </source>
</evidence>
<evidence type="ECO:0000256" key="12">
    <source>
        <dbReference type="ARBA" id="ARBA00023273"/>
    </source>
</evidence>
<dbReference type="GO" id="GO:0005930">
    <property type="term" value="C:axoneme"/>
    <property type="evidence" value="ECO:0007669"/>
    <property type="project" value="UniProtKB-SubCell"/>
</dbReference>
<comment type="caution">
    <text evidence="16">The sequence shown here is derived from an EMBL/GenBank/DDBJ whole genome shotgun (WGS) entry which is preliminary data.</text>
</comment>
<dbReference type="FunFam" id="1.10.8.1220:FF:000001">
    <property type="entry name" value="Dynein axonemal heavy chain 5"/>
    <property type="match status" value="1"/>
</dbReference>
<keyword evidence="5" id="KW-0547">Nucleotide-binding</keyword>